<evidence type="ECO:0000256" key="1">
    <source>
        <dbReference type="SAM" id="SignalP"/>
    </source>
</evidence>
<feature type="chain" id="PRO_5046781875" evidence="1">
    <location>
        <begin position="23"/>
        <end position="98"/>
    </location>
</feature>
<dbReference type="Proteomes" id="UP001163714">
    <property type="component" value="Unassembled WGS sequence"/>
</dbReference>
<sequence>MIKYISVLTCFTLCSLSLPVSAAKQDYKCYVNTTKGSKVLFYRWQEKDAQLRSARIVGKQLTDNKGKKYFIKEVEECVLLSQDFKSEKAKEQDKQTLR</sequence>
<feature type="signal peptide" evidence="1">
    <location>
        <begin position="1"/>
        <end position="22"/>
    </location>
</feature>
<keyword evidence="1" id="KW-0732">Signal</keyword>
<comment type="caution">
    <text evidence="2">The sequence shown here is derived from an EMBL/GenBank/DDBJ whole genome shotgun (WGS) entry which is preliminary data.</text>
</comment>
<proteinExistence type="predicted"/>
<organism evidence="2 3">
    <name type="scientific">Shewanella subflava</name>
    <dbReference type="NCBI Taxonomy" id="2986476"/>
    <lineage>
        <taxon>Bacteria</taxon>
        <taxon>Pseudomonadati</taxon>
        <taxon>Pseudomonadota</taxon>
        <taxon>Gammaproteobacteria</taxon>
        <taxon>Alteromonadales</taxon>
        <taxon>Shewanellaceae</taxon>
        <taxon>Shewanella</taxon>
    </lineage>
</organism>
<dbReference type="InterPro" id="IPR049848">
    <property type="entry name" value="TapY2-like"/>
</dbReference>
<keyword evidence="3" id="KW-1185">Reference proteome</keyword>
<gene>
    <name evidence="2" type="ORF">OHT75_13170</name>
</gene>
<evidence type="ECO:0000313" key="2">
    <source>
        <dbReference type="EMBL" id="MCW3173434.1"/>
    </source>
</evidence>
<evidence type="ECO:0000313" key="3">
    <source>
        <dbReference type="Proteomes" id="UP001163714"/>
    </source>
</evidence>
<reference evidence="2" key="1">
    <citation type="submission" date="2022-10" db="EMBL/GenBank/DDBJ databases">
        <title>Shewanella flava sp. nov, isolated from the estuary of the Fenhe River into the Yellow River.</title>
        <authorList>
            <person name="Li Y."/>
        </authorList>
    </citation>
    <scope>NUCLEOTIDE SEQUENCE</scope>
    <source>
        <strain evidence="2">FYR11-62</strain>
    </source>
</reference>
<accession>A0ABT3IBJ7</accession>
<name>A0ABT3IBJ7_9GAMM</name>
<protein>
    <submittedName>
        <fullName evidence="2">TapY2 family type IVa secretion system protein</fullName>
    </submittedName>
</protein>
<dbReference type="RefSeq" id="WP_264727331.1">
    <property type="nucleotide sequence ID" value="NZ_JAPDMX010000028.1"/>
</dbReference>
<dbReference type="NCBIfam" id="NF038109">
    <property type="entry name" value="tapY2_fam"/>
    <property type="match status" value="1"/>
</dbReference>
<dbReference type="EMBL" id="JAPDMX010000028">
    <property type="protein sequence ID" value="MCW3173434.1"/>
    <property type="molecule type" value="Genomic_DNA"/>
</dbReference>